<comment type="similarity">
    <text evidence="1">Belongs to the metallo-beta-lactamase superfamily. Class-B beta-lactamase family.</text>
</comment>
<reference evidence="3" key="1">
    <citation type="submission" date="2020-05" db="EMBL/GenBank/DDBJ databases">
        <title>Sulfur intermediates as new biogeochemical hubs in an aquatic model microbial ecosystem.</title>
        <authorList>
            <person name="Vigneron A."/>
        </authorList>
    </citation>
    <scope>NUCLEOTIDE SEQUENCE</scope>
    <source>
        <strain evidence="3">Bin.250</strain>
    </source>
</reference>
<evidence type="ECO:0000256" key="1">
    <source>
        <dbReference type="ARBA" id="ARBA00005250"/>
    </source>
</evidence>
<dbReference type="InterPro" id="IPR050855">
    <property type="entry name" value="NDM-1-like"/>
</dbReference>
<dbReference type="PANTHER" id="PTHR42951">
    <property type="entry name" value="METALLO-BETA-LACTAMASE DOMAIN-CONTAINING"/>
    <property type="match status" value="1"/>
</dbReference>
<dbReference type="AlphaFoldDB" id="A0A972VX15"/>
<sequence>MQTAHFLLAFRKTSKLVLLSCGLLCGPAIGALIDPVVPLPLTQVSASVYVAIGDTGPPTYENGGHNNNLSVIVTAAGVVVINGGDSYQLAARLHQSIRQITQTPVVWLINENGQGHAVLGNSYWRDQGVKIIAHRLAAAAVRQQATKMLSSMSQRNRDQADGTYVAIPDLEFEQRMQLNLGDRSIHLISFGEAHSPGDISVWLPDEKTLITGDIAFHQRLLAIFPDTNVAAWIDSFQRMTELQPLALIPGHGGPTDIETVRTNTQGYLQYLTAQVQEILDAGGGLAQAYAIDQSEYAHLNTFEELAVKNAGRLFQTLEMESF</sequence>
<dbReference type="Gene3D" id="3.60.15.10">
    <property type="entry name" value="Ribonuclease Z/Hydroxyacylglutathione hydrolase-like"/>
    <property type="match status" value="1"/>
</dbReference>
<dbReference type="GO" id="GO:0017001">
    <property type="term" value="P:antibiotic catabolic process"/>
    <property type="evidence" value="ECO:0007669"/>
    <property type="project" value="UniProtKB-ARBA"/>
</dbReference>
<dbReference type="PANTHER" id="PTHR42951:SF4">
    <property type="entry name" value="ACYL-COENZYME A THIOESTERASE MBLAC2"/>
    <property type="match status" value="1"/>
</dbReference>
<dbReference type="Proteomes" id="UP000754644">
    <property type="component" value="Unassembled WGS sequence"/>
</dbReference>
<comment type="caution">
    <text evidence="3">The sequence shown here is derived from an EMBL/GenBank/DDBJ whole genome shotgun (WGS) entry which is preliminary data.</text>
</comment>
<dbReference type="SUPFAM" id="SSF56281">
    <property type="entry name" value="Metallo-hydrolase/oxidoreductase"/>
    <property type="match status" value="1"/>
</dbReference>
<dbReference type="InterPro" id="IPR001279">
    <property type="entry name" value="Metallo-B-lactamas"/>
</dbReference>
<name>A0A972VX15_9GAMM</name>
<organism evidence="3 4">
    <name type="scientific">SAR86 cluster bacterium</name>
    <dbReference type="NCBI Taxonomy" id="2030880"/>
    <lineage>
        <taxon>Bacteria</taxon>
        <taxon>Pseudomonadati</taxon>
        <taxon>Pseudomonadota</taxon>
        <taxon>Gammaproteobacteria</taxon>
        <taxon>SAR86 cluster</taxon>
    </lineage>
</organism>
<dbReference type="CDD" id="cd16282">
    <property type="entry name" value="metallo-hydrolase-like_MBL-fold"/>
    <property type="match status" value="1"/>
</dbReference>
<proteinExistence type="inferred from homology"/>
<evidence type="ECO:0000313" key="4">
    <source>
        <dbReference type="Proteomes" id="UP000754644"/>
    </source>
</evidence>
<accession>A0A972VX15</accession>
<evidence type="ECO:0000313" key="3">
    <source>
        <dbReference type="EMBL" id="NQV65854.1"/>
    </source>
</evidence>
<dbReference type="SMART" id="SM00849">
    <property type="entry name" value="Lactamase_B"/>
    <property type="match status" value="1"/>
</dbReference>
<dbReference type="InterPro" id="IPR036866">
    <property type="entry name" value="RibonucZ/Hydroxyglut_hydro"/>
</dbReference>
<dbReference type="EMBL" id="JABMOJ010000411">
    <property type="protein sequence ID" value="NQV65854.1"/>
    <property type="molecule type" value="Genomic_DNA"/>
</dbReference>
<gene>
    <name evidence="3" type="ORF">HQ497_10875</name>
</gene>
<protein>
    <submittedName>
        <fullName evidence="3">MBL fold metallo-hydrolase</fullName>
    </submittedName>
</protein>
<evidence type="ECO:0000259" key="2">
    <source>
        <dbReference type="SMART" id="SM00849"/>
    </source>
</evidence>
<feature type="domain" description="Metallo-beta-lactamase" evidence="2">
    <location>
        <begin position="66"/>
        <end position="251"/>
    </location>
</feature>
<dbReference type="Pfam" id="PF00753">
    <property type="entry name" value="Lactamase_B"/>
    <property type="match status" value="1"/>
</dbReference>